<dbReference type="Proteomes" id="UP000199579">
    <property type="component" value="Unassembled WGS sequence"/>
</dbReference>
<gene>
    <name evidence="1" type="ORF">SAMN04244574_03649</name>
</gene>
<evidence type="ECO:0000313" key="1">
    <source>
        <dbReference type="EMBL" id="SFL23976.1"/>
    </source>
</evidence>
<sequence>MPIDLQSAIVAELLARLAAVPDFGAQVLEDSVLRILDAEDDTLPDDLIVIQPGQTDEVERIGQGSVRERVTLNVTLITRRRQFAPALRAARLAIKVALPGTKAGLTVAGVQQAAFQPESPMPPGEGRRWSAHVMPLQITYIQPLK</sequence>
<dbReference type="AlphaFoldDB" id="A0A1I4G4G4"/>
<name>A0A1I4G4G4_9GAMM</name>
<proteinExistence type="predicted"/>
<reference evidence="1 2" key="1">
    <citation type="submission" date="2016-10" db="EMBL/GenBank/DDBJ databases">
        <authorList>
            <person name="de Groot N.N."/>
        </authorList>
    </citation>
    <scope>NUCLEOTIDE SEQUENCE [LARGE SCALE GENOMIC DNA]</scope>
    <source>
        <strain evidence="1 2">DSM 381</strain>
    </source>
</reference>
<organism evidence="1 2">
    <name type="scientific">Azotobacter beijerinckii</name>
    <dbReference type="NCBI Taxonomy" id="170623"/>
    <lineage>
        <taxon>Bacteria</taxon>
        <taxon>Pseudomonadati</taxon>
        <taxon>Pseudomonadota</taxon>
        <taxon>Gammaproteobacteria</taxon>
        <taxon>Pseudomonadales</taxon>
        <taxon>Pseudomonadaceae</taxon>
        <taxon>Azotobacter</taxon>
    </lineage>
</organism>
<dbReference type="EMBL" id="FOSX01000079">
    <property type="protein sequence ID" value="SFL23976.1"/>
    <property type="molecule type" value="Genomic_DNA"/>
</dbReference>
<protein>
    <recommendedName>
        <fullName evidence="3">Tail terminator</fullName>
    </recommendedName>
</protein>
<accession>A0A1I4G4G4</accession>
<evidence type="ECO:0000313" key="2">
    <source>
        <dbReference type="Proteomes" id="UP000199579"/>
    </source>
</evidence>
<dbReference type="RefSeq" id="WP_090942634.1">
    <property type="nucleotide sequence ID" value="NZ_FOSX01000079.1"/>
</dbReference>
<evidence type="ECO:0008006" key="3">
    <source>
        <dbReference type="Google" id="ProtNLM"/>
    </source>
</evidence>